<keyword evidence="2" id="KW-0238">DNA-binding</keyword>
<feature type="domain" description="HTH cro/C1-type" evidence="1">
    <location>
        <begin position="12"/>
        <end position="57"/>
    </location>
</feature>
<dbReference type="Gene3D" id="1.10.260.40">
    <property type="entry name" value="lambda repressor-like DNA-binding domains"/>
    <property type="match status" value="1"/>
</dbReference>
<dbReference type="AlphaFoldDB" id="A0A291Q431"/>
<dbReference type="RefSeq" id="WP_098241273.1">
    <property type="nucleotide sequence ID" value="NZ_CP022685.1"/>
</dbReference>
<dbReference type="Proteomes" id="UP000221011">
    <property type="component" value="Chromosome"/>
</dbReference>
<sequence length="430" mass="46267">MLENANDFGQELRVRRLAAGLSLGQLGQRVHYSKSQLSKVERGIKRPTTELARLCDAQLDAGGGLAELVPTQRLPSPLSGPGHDDEVWLMHLSKDGSSSFQPVARRSVIAAGASVLVMRVSDGLSQPACAEGASTALDAARLLFDQFRRLGQASGPGSVLPPLIAQTHSLEQLAVGADVRTRRELLLLASRYAEYVGWMAQESGDDTAALWWTERAVQLAEAGADKGLAAYAYVRHSLISLYRGDVSHAVQLAAHALKSKASPRILGLAAQHLAQSAAVDGDYGTCMRSLDRARELLARDAAEPDRPVLGASHVPDVVAMFRGWCMYDLGRPRQAAALLDVETERIPEHAFRTRARYGVRRALAHAAAGDIDQACAVTTEILPSVRLTHSATVAADLRRLSHTLRRHARNAAVRTLTPDLTAAAIRTTTS</sequence>
<dbReference type="KEGG" id="sfk:KY5_1255"/>
<dbReference type="InterPro" id="IPR010982">
    <property type="entry name" value="Lambda_DNA-bd_dom_sf"/>
</dbReference>
<dbReference type="PROSITE" id="PS50943">
    <property type="entry name" value="HTH_CROC1"/>
    <property type="match status" value="1"/>
</dbReference>
<dbReference type="SMART" id="SM00530">
    <property type="entry name" value="HTH_XRE"/>
    <property type="match status" value="1"/>
</dbReference>
<dbReference type="SUPFAM" id="SSF47413">
    <property type="entry name" value="lambda repressor-like DNA-binding domains"/>
    <property type="match status" value="1"/>
</dbReference>
<protein>
    <submittedName>
        <fullName evidence="2">Putative DNA-binding protein</fullName>
    </submittedName>
</protein>
<gene>
    <name evidence="2" type="ORF">KY5_1255</name>
</gene>
<organism evidence="2 3">
    <name type="scientific">Streptomyces formicae</name>
    <dbReference type="NCBI Taxonomy" id="1616117"/>
    <lineage>
        <taxon>Bacteria</taxon>
        <taxon>Bacillati</taxon>
        <taxon>Actinomycetota</taxon>
        <taxon>Actinomycetes</taxon>
        <taxon>Kitasatosporales</taxon>
        <taxon>Streptomycetaceae</taxon>
        <taxon>Streptomyces</taxon>
    </lineage>
</organism>
<evidence type="ECO:0000313" key="2">
    <source>
        <dbReference type="EMBL" id="ATL26273.1"/>
    </source>
</evidence>
<evidence type="ECO:0000313" key="3">
    <source>
        <dbReference type="Proteomes" id="UP000221011"/>
    </source>
</evidence>
<keyword evidence="3" id="KW-1185">Reference proteome</keyword>
<proteinExistence type="predicted"/>
<dbReference type="CDD" id="cd00093">
    <property type="entry name" value="HTH_XRE"/>
    <property type="match status" value="1"/>
</dbReference>
<dbReference type="GO" id="GO:0003677">
    <property type="term" value="F:DNA binding"/>
    <property type="evidence" value="ECO:0007669"/>
    <property type="project" value="UniProtKB-KW"/>
</dbReference>
<accession>A0A291Q431</accession>
<reference evidence="2 3" key="1">
    <citation type="submission" date="2017-08" db="EMBL/GenBank/DDBJ databases">
        <title>Complete Genome Sequence of Streptomyces formicae KY5, the formicamycin producer.</title>
        <authorList>
            <person name="Holmes N.A."/>
            <person name="Devine R."/>
            <person name="Qin Z."/>
            <person name="Seipke R.F."/>
            <person name="Wilkinson B."/>
            <person name="Hutchings M.I."/>
        </authorList>
    </citation>
    <scope>NUCLEOTIDE SEQUENCE [LARGE SCALE GENOMIC DNA]</scope>
    <source>
        <strain evidence="2 3">KY5</strain>
    </source>
</reference>
<dbReference type="EMBL" id="CP022685">
    <property type="protein sequence ID" value="ATL26273.1"/>
    <property type="molecule type" value="Genomic_DNA"/>
</dbReference>
<dbReference type="InterPro" id="IPR001387">
    <property type="entry name" value="Cro/C1-type_HTH"/>
</dbReference>
<dbReference type="Pfam" id="PF13560">
    <property type="entry name" value="HTH_31"/>
    <property type="match status" value="1"/>
</dbReference>
<evidence type="ECO:0000259" key="1">
    <source>
        <dbReference type="PROSITE" id="PS50943"/>
    </source>
</evidence>
<dbReference type="InterPro" id="IPR011990">
    <property type="entry name" value="TPR-like_helical_dom_sf"/>
</dbReference>
<name>A0A291Q431_9ACTN</name>
<dbReference type="SUPFAM" id="SSF48452">
    <property type="entry name" value="TPR-like"/>
    <property type="match status" value="1"/>
</dbReference>